<dbReference type="VEuPathDB" id="FungiDB:FUN_022587"/>
<gene>
    <name evidence="1" type="ORF">RhiirA5_434638</name>
</gene>
<proteinExistence type="predicted"/>
<dbReference type="Proteomes" id="UP000232722">
    <property type="component" value="Unassembled WGS sequence"/>
</dbReference>
<sequence length="108" mass="12871">MSSKNDLEQRTPYVKRVNLSNIRTRSKPQKPCPDCKETNDCNKIEEVIDNFHENPIKQNKSSKYRKFVTVNNHCRYLAISKNIFNNLSQAHKHKFYGLRFIKKLFKIL</sequence>
<organism evidence="1 2">
    <name type="scientific">Rhizophagus irregularis</name>
    <dbReference type="NCBI Taxonomy" id="588596"/>
    <lineage>
        <taxon>Eukaryota</taxon>
        <taxon>Fungi</taxon>
        <taxon>Fungi incertae sedis</taxon>
        <taxon>Mucoromycota</taxon>
        <taxon>Glomeromycotina</taxon>
        <taxon>Glomeromycetes</taxon>
        <taxon>Glomerales</taxon>
        <taxon>Glomeraceae</taxon>
        <taxon>Rhizophagus</taxon>
    </lineage>
</organism>
<comment type="caution">
    <text evidence="1">The sequence shown here is derived from an EMBL/GenBank/DDBJ whole genome shotgun (WGS) entry which is preliminary data.</text>
</comment>
<evidence type="ECO:0000313" key="1">
    <source>
        <dbReference type="EMBL" id="PKB96556.1"/>
    </source>
</evidence>
<dbReference type="EMBL" id="LLXJ01003805">
    <property type="protein sequence ID" value="PKB96556.1"/>
    <property type="molecule type" value="Genomic_DNA"/>
</dbReference>
<accession>A0A2N0NPS8</accession>
<dbReference type="VEuPathDB" id="FungiDB:RhiirA1_473400"/>
<evidence type="ECO:0000313" key="2">
    <source>
        <dbReference type="Proteomes" id="UP000232722"/>
    </source>
</evidence>
<dbReference type="AlphaFoldDB" id="A0A2N0NPS8"/>
<name>A0A2N0NPS8_9GLOM</name>
<protein>
    <submittedName>
        <fullName evidence="1">Uncharacterized protein</fullName>
    </submittedName>
</protein>
<reference evidence="1 2" key="1">
    <citation type="submission" date="2016-04" db="EMBL/GenBank/DDBJ databases">
        <title>Genome analyses suggest a sexual origin of heterokaryosis in a supposedly ancient asexual fungus.</title>
        <authorList>
            <person name="Ropars J."/>
            <person name="Sedzielewska K."/>
            <person name="Noel J."/>
            <person name="Charron P."/>
            <person name="Farinelli L."/>
            <person name="Marton T."/>
            <person name="Kruger M."/>
            <person name="Pelin A."/>
            <person name="Brachmann A."/>
            <person name="Corradi N."/>
        </authorList>
    </citation>
    <scope>NUCLEOTIDE SEQUENCE [LARGE SCALE GENOMIC DNA]</scope>
    <source>
        <strain evidence="1 2">A5</strain>
    </source>
</reference>
<reference evidence="1 2" key="2">
    <citation type="submission" date="2017-09" db="EMBL/GenBank/DDBJ databases">
        <title>Extensive intraspecific genome diversity in a model arbuscular mycorrhizal fungus.</title>
        <authorList>
            <person name="Chen E.C."/>
            <person name="Morin E."/>
            <person name="Beaudet D."/>
            <person name="Noel J."/>
            <person name="Ndikumana S."/>
            <person name="Charron P."/>
            <person name="St-Onge C."/>
            <person name="Giorgi J."/>
            <person name="Grigoriev I.V."/>
            <person name="Roux C."/>
            <person name="Martin F.M."/>
            <person name="Corradi N."/>
        </authorList>
    </citation>
    <scope>NUCLEOTIDE SEQUENCE [LARGE SCALE GENOMIC DNA]</scope>
    <source>
        <strain evidence="1 2">A5</strain>
    </source>
</reference>